<feature type="region of interest" description="Disordered" evidence="1">
    <location>
        <begin position="58"/>
        <end position="118"/>
    </location>
</feature>
<dbReference type="Pfam" id="PF02120">
    <property type="entry name" value="Flg_hook"/>
    <property type="match status" value="1"/>
</dbReference>
<dbReference type="eggNOG" id="COG3144">
    <property type="taxonomic scope" value="Bacteria"/>
</dbReference>
<keyword evidence="3" id="KW-0969">Cilium</keyword>
<keyword evidence="3" id="KW-0282">Flagellum</keyword>
<keyword evidence="3" id="KW-0966">Cell projection</keyword>
<dbReference type="EMBL" id="CP002018">
    <property type="protein sequence ID" value="AEM41761.1"/>
    <property type="molecule type" value="Genomic_DNA"/>
</dbReference>
<gene>
    <name evidence="3" type="ordered locus">KVU_1922</name>
</gene>
<dbReference type="Proteomes" id="UP000000692">
    <property type="component" value="Chromosome"/>
</dbReference>
<sequence>MGAGMELNIATLLTGTEARSLPAVQVKTLLDEIETAETTFADLFVVIPTPLPAPAPLPPALGAEDLPAEAPVPEDPAIAPDAAMPSTLSLSAPMEASVTEKSDTEKPENPERPETLAAPAPLKAPLVPTPLAQAVLLLQVAPAPVAADAMTQSLAPVVPAPAPAPPRSRGTLPELAPLAAPLNLPRADGDAPSLVAAAPITTSDDSLMPILSTALSTAPSDLDIVAPPIPEARAEVVVEQTRLAQTTRDSAVQTSAPPASPTAAQAVDVARQIEAAISRSRDGALEIALSPEELGRLRLTLSEGQNGYSLQVVTDRPDTLDLLRRHIDVLAAELRDLGYGTLDLSFQQQGQGDAHTPYGGQGAENADAAPQIVTLRPRGDGQLDMRM</sequence>
<dbReference type="OrthoDB" id="7203912at2"/>
<proteinExistence type="predicted"/>
<name>F9Y4E8_KETVW</name>
<dbReference type="KEGG" id="kvl:KVU_1922"/>
<dbReference type="InterPro" id="IPR021136">
    <property type="entry name" value="Flagellar_hook_control-like_C"/>
</dbReference>
<reference evidence="3 4" key="1">
    <citation type="journal article" date="2011" name="J. Bacteriol.">
        <title>Complete genome sequence of the industrial strain Ketogulonicigenium vulgare WSH-001.</title>
        <authorList>
            <person name="Liu L."/>
            <person name="Li Y."/>
            <person name="Zhang J."/>
            <person name="Zhou Z."/>
            <person name="Liu J."/>
            <person name="Li X."/>
            <person name="Zhou J."/>
            <person name="Du G."/>
            <person name="Wang L."/>
            <person name="Chen J."/>
        </authorList>
    </citation>
    <scope>NUCLEOTIDE SEQUENCE [LARGE SCALE GENOMIC DNA]</scope>
    <source>
        <strain evidence="3 4">WSH-001</strain>
    </source>
</reference>
<evidence type="ECO:0000259" key="2">
    <source>
        <dbReference type="Pfam" id="PF02120"/>
    </source>
</evidence>
<accession>F9Y4E8</accession>
<feature type="region of interest" description="Disordered" evidence="1">
    <location>
        <begin position="348"/>
        <end position="369"/>
    </location>
</feature>
<dbReference type="HOGENOM" id="CLU_713248_0_0_5"/>
<feature type="compositionally biased region" description="Low complexity" evidence="1">
    <location>
        <begin position="60"/>
        <end position="71"/>
    </location>
</feature>
<dbReference type="CDD" id="cd17470">
    <property type="entry name" value="T3SS_Flik_C"/>
    <property type="match status" value="1"/>
</dbReference>
<dbReference type="Gene3D" id="3.30.750.140">
    <property type="match status" value="1"/>
</dbReference>
<keyword evidence="4" id="KW-1185">Reference proteome</keyword>
<feature type="compositionally biased region" description="Basic and acidic residues" evidence="1">
    <location>
        <begin position="98"/>
        <end position="114"/>
    </location>
</feature>
<feature type="domain" description="Flagellar hook-length control protein-like C-terminal" evidence="2">
    <location>
        <begin position="283"/>
        <end position="353"/>
    </location>
</feature>
<protein>
    <submittedName>
        <fullName evidence="3">Flagellar hook-length control protein</fullName>
    </submittedName>
</protein>
<evidence type="ECO:0000256" key="1">
    <source>
        <dbReference type="SAM" id="MobiDB-lite"/>
    </source>
</evidence>
<dbReference type="InterPro" id="IPR038610">
    <property type="entry name" value="FliK-like_C_sf"/>
</dbReference>
<evidence type="ECO:0000313" key="4">
    <source>
        <dbReference type="Proteomes" id="UP000000692"/>
    </source>
</evidence>
<organism evidence="3 4">
    <name type="scientific">Ketogulonicigenium vulgare (strain WSH-001)</name>
    <dbReference type="NCBI Taxonomy" id="759362"/>
    <lineage>
        <taxon>Bacteria</taxon>
        <taxon>Pseudomonadati</taxon>
        <taxon>Pseudomonadota</taxon>
        <taxon>Alphaproteobacteria</taxon>
        <taxon>Rhodobacterales</taxon>
        <taxon>Roseobacteraceae</taxon>
        <taxon>Ketogulonicigenium</taxon>
    </lineage>
</organism>
<evidence type="ECO:0000313" key="3">
    <source>
        <dbReference type="EMBL" id="AEM41761.1"/>
    </source>
</evidence>
<dbReference type="AlphaFoldDB" id="F9Y4E8"/>